<dbReference type="InterPro" id="IPR014016">
    <property type="entry name" value="UvrD-like_ATP-bd"/>
</dbReference>
<dbReference type="CDD" id="cd17932">
    <property type="entry name" value="DEXQc_UvrD"/>
    <property type="match status" value="1"/>
</dbReference>
<keyword evidence="7" id="KW-0413">Isomerase</keyword>
<keyword evidence="5" id="KW-0067">ATP-binding</keyword>
<dbReference type="EMBL" id="CP024962">
    <property type="protein sequence ID" value="ATZ16631.1"/>
    <property type="molecule type" value="Genomic_DNA"/>
</dbReference>
<dbReference type="GO" id="GO:0043138">
    <property type="term" value="F:3'-5' DNA helicase activity"/>
    <property type="evidence" value="ECO:0007669"/>
    <property type="project" value="UniProtKB-EC"/>
</dbReference>
<dbReference type="InterPro" id="IPR013986">
    <property type="entry name" value="DExx_box_DNA_helicase_dom_sf"/>
</dbReference>
<keyword evidence="4 11" id="KW-0347">Helicase</keyword>
<dbReference type="Gene3D" id="1.10.10.160">
    <property type="match status" value="1"/>
</dbReference>
<protein>
    <recommendedName>
        <fullName evidence="9">DNA 3'-5' helicase</fullName>
        <ecNumber evidence="9">5.6.2.4</ecNumber>
    </recommendedName>
</protein>
<comment type="similarity">
    <text evidence="1">Belongs to the helicase family. UvrD subfamily.</text>
</comment>
<dbReference type="Pfam" id="PF00580">
    <property type="entry name" value="UvrD-helicase"/>
    <property type="match status" value="1"/>
</dbReference>
<evidence type="ECO:0000256" key="1">
    <source>
        <dbReference type="ARBA" id="ARBA00009922"/>
    </source>
</evidence>
<organism evidence="11 12">
    <name type="scientific">Entomoplasma freundtii</name>
    <dbReference type="NCBI Taxonomy" id="74700"/>
    <lineage>
        <taxon>Bacteria</taxon>
        <taxon>Bacillati</taxon>
        <taxon>Mycoplasmatota</taxon>
        <taxon>Mollicutes</taxon>
        <taxon>Entomoplasmatales</taxon>
        <taxon>Entomoplasmataceae</taxon>
        <taxon>Entomoplasma</taxon>
    </lineage>
</organism>
<dbReference type="PROSITE" id="PS51198">
    <property type="entry name" value="UVRD_HELICASE_ATP_BIND"/>
    <property type="match status" value="1"/>
</dbReference>
<keyword evidence="3" id="KW-0378">Hydrolase</keyword>
<evidence type="ECO:0000256" key="4">
    <source>
        <dbReference type="ARBA" id="ARBA00022806"/>
    </source>
</evidence>
<reference evidence="11 12" key="1">
    <citation type="submission" date="2017-11" db="EMBL/GenBank/DDBJ databases">
        <title>Genome sequence of Entomoplasma freundtii BARC 318 (ATCC 51999).</title>
        <authorList>
            <person name="Lo W.-S."/>
            <person name="Gasparich G.E."/>
            <person name="Kuo C.-H."/>
        </authorList>
    </citation>
    <scope>NUCLEOTIDE SEQUENCE [LARGE SCALE GENOMIC DNA]</scope>
    <source>
        <strain evidence="11 12">BARC 318</strain>
    </source>
</reference>
<accession>A0A2K8NV53</accession>
<dbReference type="GO" id="GO:0005524">
    <property type="term" value="F:ATP binding"/>
    <property type="evidence" value="ECO:0007669"/>
    <property type="project" value="UniProtKB-UniRule"/>
</dbReference>
<gene>
    <name evidence="11" type="primary">pcrA</name>
    <name evidence="11" type="ORF">EFREU_v1c06110</name>
</gene>
<evidence type="ECO:0000256" key="6">
    <source>
        <dbReference type="ARBA" id="ARBA00023125"/>
    </source>
</evidence>
<dbReference type="GO" id="GO:0000725">
    <property type="term" value="P:recombinational repair"/>
    <property type="evidence" value="ECO:0007669"/>
    <property type="project" value="TreeGrafter"/>
</dbReference>
<keyword evidence="6" id="KW-0238">DNA-binding</keyword>
<evidence type="ECO:0000256" key="2">
    <source>
        <dbReference type="ARBA" id="ARBA00022741"/>
    </source>
</evidence>
<dbReference type="Gene3D" id="1.10.486.10">
    <property type="entry name" value="PCRA, domain 4"/>
    <property type="match status" value="1"/>
</dbReference>
<keyword evidence="2" id="KW-0547">Nucleotide-binding</keyword>
<dbReference type="AlphaFoldDB" id="A0A2K8NV53"/>
<evidence type="ECO:0000256" key="3">
    <source>
        <dbReference type="ARBA" id="ARBA00022801"/>
    </source>
</evidence>
<dbReference type="InterPro" id="IPR014017">
    <property type="entry name" value="DNA_helicase_UvrD-like_C"/>
</dbReference>
<dbReference type="RefSeq" id="WP_243830415.1">
    <property type="nucleotide sequence ID" value="NZ_SORK01000001.1"/>
</dbReference>
<comment type="catalytic activity">
    <reaction evidence="10">
        <text>ATP + H2O = ADP + phosphate + H(+)</text>
        <dbReference type="Rhea" id="RHEA:13065"/>
        <dbReference type="ChEBI" id="CHEBI:15377"/>
        <dbReference type="ChEBI" id="CHEBI:15378"/>
        <dbReference type="ChEBI" id="CHEBI:30616"/>
        <dbReference type="ChEBI" id="CHEBI:43474"/>
        <dbReference type="ChEBI" id="CHEBI:456216"/>
        <dbReference type="EC" id="5.6.2.4"/>
    </reaction>
</comment>
<comment type="catalytic activity">
    <reaction evidence="8">
        <text>Couples ATP hydrolysis with the unwinding of duplex DNA by translocating in the 3'-5' direction.</text>
        <dbReference type="EC" id="5.6.2.4"/>
    </reaction>
</comment>
<keyword evidence="12" id="KW-1185">Reference proteome</keyword>
<dbReference type="GO" id="GO:0003677">
    <property type="term" value="F:DNA binding"/>
    <property type="evidence" value="ECO:0007669"/>
    <property type="project" value="UniProtKB-KW"/>
</dbReference>
<dbReference type="InterPro" id="IPR027417">
    <property type="entry name" value="P-loop_NTPase"/>
</dbReference>
<evidence type="ECO:0000256" key="5">
    <source>
        <dbReference type="ARBA" id="ARBA00022840"/>
    </source>
</evidence>
<dbReference type="CDD" id="cd18807">
    <property type="entry name" value="SF1_C_UvrD"/>
    <property type="match status" value="1"/>
</dbReference>
<evidence type="ECO:0000256" key="10">
    <source>
        <dbReference type="ARBA" id="ARBA00048988"/>
    </source>
</evidence>
<dbReference type="PANTHER" id="PTHR11070:SF2">
    <property type="entry name" value="ATP-DEPENDENT DNA HELICASE SRS2"/>
    <property type="match status" value="1"/>
</dbReference>
<dbReference type="Gene3D" id="3.40.50.300">
    <property type="entry name" value="P-loop containing nucleotide triphosphate hydrolases"/>
    <property type="match status" value="2"/>
</dbReference>
<dbReference type="SUPFAM" id="SSF52540">
    <property type="entry name" value="P-loop containing nucleoside triphosphate hydrolases"/>
    <property type="match status" value="1"/>
</dbReference>
<sequence length="722" mass="83307">MHEMTKLLENLNKQQRQAVEIVDSPLRIVAGAGSGKTRVITTKIAYLIDHVGIKSTKILALTFTNKAAREMKDRVQKILQNEALNPFISTFHSFCARVLREEAPILNLPKHFNILDTADQRTILRQLIKAHDLSPEINVVKFEKKALGQISDWKNGLLSPDDVLETSANPDDREVAKLYKLYDERLRSEKALDFDDLQVYTYHLFSNYPEVLEKWRKRFDYVMVDEFQDTNDLQFELIRFLTKGRNDLTVVGDPDQTIYSWRGARVEIITNFQKYYPNAKTIVLNENYRSTQQILDLANDFIEQNHHREKKLIFTQNLGGKRPEVKEAASRYAEARYITSMIEKMVKNDGYQYNDFFILYRANYWSQEFEKVLTNAKIPYQLVGAIKFRERKVIKDAMAFLKVILLQDNLSMERLLHLTPKVGEVTQQKLTLLAQEKGLNLYEVVTSPENEALAVTKHLETLRNALIQGEQLANNQAPVTQILETLLDLSGYWEQVKILDNDEKDNQNHLKALLDQVQRFDDEFDPERYGESNPLLAFLQEEALTSGDDNQQEPNKVTLLTIHSAKGLENKVVFIAGVNQDVFPSRFSMMRTDSLEEERRALYVAMTRAKERLILSYVQGEYSRLSNGLLQASRFIRELNQDLIDIERNIFVHNDGVITSQPASTKTMAASEFQKGDLVNHILFGDGIVIKVYETEYQIAFNNPKFGVQILVKGNPVLRKKI</sequence>
<dbReference type="EC" id="5.6.2.4" evidence="9"/>
<name>A0A2K8NV53_9MOLU</name>
<evidence type="ECO:0000313" key="11">
    <source>
        <dbReference type="EMBL" id="ATZ16631.1"/>
    </source>
</evidence>
<dbReference type="Proteomes" id="UP000232222">
    <property type="component" value="Chromosome"/>
</dbReference>
<dbReference type="InterPro" id="IPR000212">
    <property type="entry name" value="DNA_helicase_UvrD/REP"/>
</dbReference>
<evidence type="ECO:0000256" key="9">
    <source>
        <dbReference type="ARBA" id="ARBA00034808"/>
    </source>
</evidence>
<evidence type="ECO:0000256" key="7">
    <source>
        <dbReference type="ARBA" id="ARBA00023235"/>
    </source>
</evidence>
<evidence type="ECO:0000256" key="8">
    <source>
        <dbReference type="ARBA" id="ARBA00034617"/>
    </source>
</evidence>
<evidence type="ECO:0000313" key="12">
    <source>
        <dbReference type="Proteomes" id="UP000232222"/>
    </source>
</evidence>
<dbReference type="Pfam" id="PF13361">
    <property type="entry name" value="UvrD_C"/>
    <property type="match status" value="1"/>
</dbReference>
<dbReference type="KEGG" id="efr:EFREU_v1c06110"/>
<dbReference type="GO" id="GO:0016887">
    <property type="term" value="F:ATP hydrolysis activity"/>
    <property type="evidence" value="ECO:0007669"/>
    <property type="project" value="RHEA"/>
</dbReference>
<dbReference type="PROSITE" id="PS51217">
    <property type="entry name" value="UVRD_HELICASE_CTER"/>
    <property type="match status" value="1"/>
</dbReference>
<dbReference type="PANTHER" id="PTHR11070">
    <property type="entry name" value="UVRD / RECB / PCRA DNA HELICASE FAMILY MEMBER"/>
    <property type="match status" value="1"/>
</dbReference>
<proteinExistence type="inferred from homology"/>